<dbReference type="Proteomes" id="UP001153269">
    <property type="component" value="Unassembled WGS sequence"/>
</dbReference>
<evidence type="ECO:0000313" key="2">
    <source>
        <dbReference type="Proteomes" id="UP001153269"/>
    </source>
</evidence>
<dbReference type="EMBL" id="CADEAL010000608">
    <property type="protein sequence ID" value="CAB1422745.1"/>
    <property type="molecule type" value="Genomic_DNA"/>
</dbReference>
<evidence type="ECO:0000313" key="1">
    <source>
        <dbReference type="EMBL" id="CAB1422745.1"/>
    </source>
</evidence>
<gene>
    <name evidence="1" type="ORF">PLEPLA_LOCUS10663</name>
</gene>
<organism evidence="1 2">
    <name type="scientific">Pleuronectes platessa</name>
    <name type="common">European plaice</name>
    <dbReference type="NCBI Taxonomy" id="8262"/>
    <lineage>
        <taxon>Eukaryota</taxon>
        <taxon>Metazoa</taxon>
        <taxon>Chordata</taxon>
        <taxon>Craniata</taxon>
        <taxon>Vertebrata</taxon>
        <taxon>Euteleostomi</taxon>
        <taxon>Actinopterygii</taxon>
        <taxon>Neopterygii</taxon>
        <taxon>Teleostei</taxon>
        <taxon>Neoteleostei</taxon>
        <taxon>Acanthomorphata</taxon>
        <taxon>Carangaria</taxon>
        <taxon>Pleuronectiformes</taxon>
        <taxon>Pleuronectoidei</taxon>
        <taxon>Pleuronectidae</taxon>
        <taxon>Pleuronectes</taxon>
    </lineage>
</organism>
<keyword evidence="2" id="KW-1185">Reference proteome</keyword>
<reference evidence="1" key="1">
    <citation type="submission" date="2020-03" db="EMBL/GenBank/DDBJ databases">
        <authorList>
            <person name="Weist P."/>
        </authorList>
    </citation>
    <scope>NUCLEOTIDE SEQUENCE</scope>
</reference>
<proteinExistence type="predicted"/>
<name>A0A9N7Y8Z8_PLEPL</name>
<protein>
    <submittedName>
        <fullName evidence="1">Uncharacterized protein</fullName>
    </submittedName>
</protein>
<sequence length="140" mass="15332">MTALDEDINQNPAMERTSACHETLSDWERLIVGSSTLLSQKPSGMQGESCLCCPRVKPRAHREKQSAHGKSHKSSCPYQCAGSPLTACLGRILHDSSTESDDVLHPHHPTPEEELPFCFNERASGPSAVRPCLLESIPQI</sequence>
<comment type="caution">
    <text evidence="1">The sequence shown here is derived from an EMBL/GenBank/DDBJ whole genome shotgun (WGS) entry which is preliminary data.</text>
</comment>
<accession>A0A9N7Y8Z8</accession>
<dbReference type="AlphaFoldDB" id="A0A9N7Y8Z8"/>